<evidence type="ECO:0000313" key="3">
    <source>
        <dbReference type="EMBL" id="KAK8075430.1"/>
    </source>
</evidence>
<feature type="compositionally biased region" description="Basic and acidic residues" evidence="1">
    <location>
        <begin position="296"/>
        <end position="305"/>
    </location>
</feature>
<dbReference type="InterPro" id="IPR016187">
    <property type="entry name" value="CTDL_fold"/>
</dbReference>
<dbReference type="PANTHER" id="PTHR43397">
    <property type="entry name" value="ERGOTHIONEINE BIOSYNTHESIS PROTEIN 1"/>
    <property type="match status" value="1"/>
</dbReference>
<dbReference type="Gene3D" id="3.90.1580.10">
    <property type="entry name" value="paralog of FGE (formylglycine-generating enzyme)"/>
    <property type="match status" value="1"/>
</dbReference>
<reference evidence="3 4" key="1">
    <citation type="submission" date="2023-01" db="EMBL/GenBank/DDBJ databases">
        <title>Analysis of 21 Apiospora genomes using comparative genomics revels a genus with tremendous synthesis potential of carbohydrate active enzymes and secondary metabolites.</title>
        <authorList>
            <person name="Sorensen T."/>
        </authorList>
    </citation>
    <scope>NUCLEOTIDE SEQUENCE [LARGE SCALE GENOMIC DNA]</scope>
    <source>
        <strain evidence="3 4">CBS 114990</strain>
    </source>
</reference>
<feature type="domain" description="Sulfatase-modifying factor enzyme-like" evidence="2">
    <location>
        <begin position="226"/>
        <end position="485"/>
    </location>
</feature>
<feature type="region of interest" description="Disordered" evidence="1">
    <location>
        <begin position="280"/>
        <end position="315"/>
    </location>
</feature>
<dbReference type="EMBL" id="JAQQWN010000007">
    <property type="protein sequence ID" value="KAK8075430.1"/>
    <property type="molecule type" value="Genomic_DNA"/>
</dbReference>
<dbReference type="InterPro" id="IPR005532">
    <property type="entry name" value="SUMF_dom"/>
</dbReference>
<feature type="compositionally biased region" description="Polar residues" evidence="1">
    <location>
        <begin position="363"/>
        <end position="389"/>
    </location>
</feature>
<dbReference type="InterPro" id="IPR042095">
    <property type="entry name" value="SUMF_sf"/>
</dbReference>
<dbReference type="GeneID" id="92047468"/>
<evidence type="ECO:0000256" key="1">
    <source>
        <dbReference type="SAM" id="MobiDB-lite"/>
    </source>
</evidence>
<dbReference type="SUPFAM" id="SSF56436">
    <property type="entry name" value="C-type lectin-like"/>
    <property type="match status" value="1"/>
</dbReference>
<organism evidence="3 4">
    <name type="scientific">Apiospora hydei</name>
    <dbReference type="NCBI Taxonomy" id="1337664"/>
    <lineage>
        <taxon>Eukaryota</taxon>
        <taxon>Fungi</taxon>
        <taxon>Dikarya</taxon>
        <taxon>Ascomycota</taxon>
        <taxon>Pezizomycotina</taxon>
        <taxon>Sordariomycetes</taxon>
        <taxon>Xylariomycetidae</taxon>
        <taxon>Amphisphaeriales</taxon>
        <taxon>Apiosporaceae</taxon>
        <taxon>Apiospora</taxon>
    </lineage>
</organism>
<gene>
    <name evidence="3" type="ORF">PG997_010093</name>
</gene>
<proteinExistence type="predicted"/>
<comment type="caution">
    <text evidence="3">The sequence shown here is derived from an EMBL/GenBank/DDBJ whole genome shotgun (WGS) entry which is preliminary data.</text>
</comment>
<feature type="compositionally biased region" description="Low complexity" evidence="1">
    <location>
        <begin position="283"/>
        <end position="294"/>
    </location>
</feature>
<feature type="region of interest" description="Disordered" evidence="1">
    <location>
        <begin position="358"/>
        <end position="393"/>
    </location>
</feature>
<dbReference type="PANTHER" id="PTHR43397:SF2">
    <property type="entry name" value="HISTIDINE-SPECIFIC METHYLTRANSFERASE SAM-DEPENDENT DOMAIN-CONTAINING PROTEIN"/>
    <property type="match status" value="1"/>
</dbReference>
<keyword evidence="4" id="KW-1185">Reference proteome</keyword>
<dbReference type="RefSeq" id="XP_066666370.1">
    <property type="nucleotide sequence ID" value="XM_066814408.1"/>
</dbReference>
<protein>
    <recommendedName>
        <fullName evidence="2">Sulfatase-modifying factor enzyme-like domain-containing protein</fullName>
    </recommendedName>
</protein>
<dbReference type="Pfam" id="PF03781">
    <property type="entry name" value="FGE-sulfatase"/>
    <property type="match status" value="1"/>
</dbReference>
<dbReference type="Proteomes" id="UP001433268">
    <property type="component" value="Unassembled WGS sequence"/>
</dbReference>
<evidence type="ECO:0000259" key="2">
    <source>
        <dbReference type="Pfam" id="PF03781"/>
    </source>
</evidence>
<evidence type="ECO:0000313" key="4">
    <source>
        <dbReference type="Proteomes" id="UP001433268"/>
    </source>
</evidence>
<dbReference type="InterPro" id="IPR051128">
    <property type="entry name" value="EgtD_Methyltrsf_superfamily"/>
</dbReference>
<name>A0ABR1VVZ7_9PEZI</name>
<accession>A0ABR1VVZ7</accession>
<sequence length="495" mass="54968">MASKPNPYAFPLEVSNYVSAPVPSMGEWEIMWKAWDLVTTQMIPADALMEQPIPLRNPLQVLRGPHTNIASFPPLMATGKPLTEPAAYAKYFERGIDPDMDNPAQCHDHSELPAVWPELSEMLEYREKVKRRIKLQYDTGRAYSDRTIGRALWIGYEHEGLHLETFLYMAILSPNIRPPPGMPCPDFAGMARDAFSRRVENQWFRIPEQELTIGYEDPESDEGPDRYFAWDNEREPYDVKTSAFEAQARPVSVGEFAAFLVDTGKTDAIPAMWVKLRNTQDGETTTSRLSSTESDVNGHAEDHTKNQNGDPGGDTALQVFIAQHGIRTVWGPIPYPKRVGGARLPTLHEVRSIHEHAARLKESQQPPTTTATESQSPFSDPPINSQNKTMHTDPGSIFVDLSGANAGLQNFHPVPITHRADHLCGLGDLGGAWEWTSTVFAPQPGFKPMDIYPGYSGPAFVRVGVVGTDFMDGKHMAITGGSWALPPRIAGRKSL</sequence>